<keyword evidence="3" id="KW-1185">Reference proteome</keyword>
<name>A0ABY1JEQ7_9BACT</name>
<dbReference type="PROSITE" id="PS50263">
    <property type="entry name" value="CN_HYDROLASE"/>
    <property type="match status" value="1"/>
</dbReference>
<gene>
    <name evidence="2" type="ORF">SAMN05444368_1580</name>
</gene>
<protein>
    <submittedName>
        <fullName evidence="2">Predicted amidohydrolase</fullName>
    </submittedName>
</protein>
<evidence type="ECO:0000313" key="3">
    <source>
        <dbReference type="Proteomes" id="UP000185093"/>
    </source>
</evidence>
<dbReference type="InterPro" id="IPR036526">
    <property type="entry name" value="C-N_Hydrolase_sf"/>
</dbReference>
<accession>A0ABY1JEQ7</accession>
<dbReference type="RefSeq" id="WP_074199827.1">
    <property type="nucleotide sequence ID" value="NZ_FSQZ01000001.1"/>
</dbReference>
<proteinExistence type="predicted"/>
<dbReference type="CDD" id="cd07583">
    <property type="entry name" value="nitrilase_5"/>
    <property type="match status" value="1"/>
</dbReference>
<reference evidence="2 3" key="1">
    <citation type="submission" date="2016-11" db="EMBL/GenBank/DDBJ databases">
        <authorList>
            <person name="Varghese N."/>
            <person name="Submissions S."/>
        </authorList>
    </citation>
    <scope>NUCLEOTIDE SEQUENCE [LARGE SCALE GENOMIC DNA]</scope>
    <source>
        <strain evidence="2 3">DSM 20664</strain>
    </source>
</reference>
<dbReference type="PANTHER" id="PTHR23088">
    <property type="entry name" value="NITRILASE-RELATED"/>
    <property type="match status" value="1"/>
</dbReference>
<sequence length="266" mass="29720">MLRVGILQLDVQVGDRKANFSRVNELLSRAFVPSKSPTAIVLPELWDTGYALEKAQALASDEGNETATFLGDLAKKYNIWFIGGSTLAKTSAGIKNRAQVIDPRGELIAYYDKVHRFPLMDEDKYLASGDRDCTFNWEGFKSGCVICYDLRFCEWIRCYALKGVKALFISAEWPAARAKHWDILLKARAIENQMYVISCNRCGATGKDAFDGGSLVVDPWGEVLLDAGNLEGLWFVDIDVCKVDQARSTVPVFKDRVPTLYVDITK</sequence>
<dbReference type="Pfam" id="PF00795">
    <property type="entry name" value="CN_hydrolase"/>
    <property type="match status" value="1"/>
</dbReference>
<dbReference type="PANTHER" id="PTHR23088:SF27">
    <property type="entry name" value="DEAMINATED GLUTATHIONE AMIDASE"/>
    <property type="match status" value="1"/>
</dbReference>
<evidence type="ECO:0000259" key="1">
    <source>
        <dbReference type="PROSITE" id="PS50263"/>
    </source>
</evidence>
<dbReference type="SUPFAM" id="SSF56317">
    <property type="entry name" value="Carbon-nitrogen hydrolase"/>
    <property type="match status" value="1"/>
</dbReference>
<dbReference type="InterPro" id="IPR003010">
    <property type="entry name" value="C-N_Hydrolase"/>
</dbReference>
<dbReference type="EMBL" id="FSQZ01000001">
    <property type="protein sequence ID" value="SIN73258.1"/>
    <property type="molecule type" value="Genomic_DNA"/>
</dbReference>
<organism evidence="2 3">
    <name type="scientific">Acetomicrobium flavidum</name>
    <dbReference type="NCBI Taxonomy" id="49896"/>
    <lineage>
        <taxon>Bacteria</taxon>
        <taxon>Thermotogati</taxon>
        <taxon>Synergistota</taxon>
        <taxon>Synergistia</taxon>
        <taxon>Synergistales</taxon>
        <taxon>Acetomicrobiaceae</taxon>
        <taxon>Acetomicrobium</taxon>
    </lineage>
</organism>
<comment type="caution">
    <text evidence="2">The sequence shown here is derived from an EMBL/GenBank/DDBJ whole genome shotgun (WGS) entry which is preliminary data.</text>
</comment>
<evidence type="ECO:0000313" key="2">
    <source>
        <dbReference type="EMBL" id="SIN73258.1"/>
    </source>
</evidence>
<feature type="domain" description="CN hydrolase" evidence="1">
    <location>
        <begin position="2"/>
        <end position="240"/>
    </location>
</feature>
<dbReference type="Gene3D" id="3.60.110.10">
    <property type="entry name" value="Carbon-nitrogen hydrolase"/>
    <property type="match status" value="1"/>
</dbReference>
<dbReference type="Proteomes" id="UP000185093">
    <property type="component" value="Unassembled WGS sequence"/>
</dbReference>